<accession>A0A804IXW2</accession>
<reference evidence="1" key="1">
    <citation type="submission" date="2021-05" db="UniProtKB">
        <authorList>
            <consortium name="EnsemblPlants"/>
        </authorList>
    </citation>
    <scope>IDENTIFICATION</scope>
    <source>
        <strain evidence="1">subsp. malaccensis</strain>
    </source>
</reference>
<dbReference type="AlphaFoldDB" id="A0A804IXW2"/>
<protein>
    <submittedName>
        <fullName evidence="1">Uncharacterized protein</fullName>
    </submittedName>
</protein>
<proteinExistence type="predicted"/>
<sequence length="48" mass="5711">MDNWSLINQWMPPVVFRGRSLYISCPRLKHSIGNYNLILLMSKTKLKF</sequence>
<name>A0A804IXW2_MUSAM</name>
<dbReference type="EnsemblPlants" id="Ma04_t36660.1">
    <property type="protein sequence ID" value="Ma04_p36660.1"/>
    <property type="gene ID" value="Ma04_g36660"/>
</dbReference>
<dbReference type="InParanoid" id="A0A804IXW2"/>
<dbReference type="Gramene" id="Ma04_t36660.1">
    <property type="protein sequence ID" value="Ma04_p36660.1"/>
    <property type="gene ID" value="Ma04_g36660"/>
</dbReference>
<dbReference type="Proteomes" id="UP000012960">
    <property type="component" value="Unplaced"/>
</dbReference>
<evidence type="ECO:0000313" key="2">
    <source>
        <dbReference type="Proteomes" id="UP000012960"/>
    </source>
</evidence>
<organism evidence="1 2">
    <name type="scientific">Musa acuminata subsp. malaccensis</name>
    <name type="common">Wild banana</name>
    <name type="synonym">Musa malaccensis</name>
    <dbReference type="NCBI Taxonomy" id="214687"/>
    <lineage>
        <taxon>Eukaryota</taxon>
        <taxon>Viridiplantae</taxon>
        <taxon>Streptophyta</taxon>
        <taxon>Embryophyta</taxon>
        <taxon>Tracheophyta</taxon>
        <taxon>Spermatophyta</taxon>
        <taxon>Magnoliopsida</taxon>
        <taxon>Liliopsida</taxon>
        <taxon>Zingiberales</taxon>
        <taxon>Musaceae</taxon>
        <taxon>Musa</taxon>
    </lineage>
</organism>
<keyword evidence="2" id="KW-1185">Reference proteome</keyword>
<evidence type="ECO:0000313" key="1">
    <source>
        <dbReference type="EnsemblPlants" id="Ma04_p36660.1"/>
    </source>
</evidence>